<keyword evidence="3" id="KW-1185">Reference proteome</keyword>
<organism evidence="2 3">
    <name type="scientific">Agrocybe pediades</name>
    <dbReference type="NCBI Taxonomy" id="84607"/>
    <lineage>
        <taxon>Eukaryota</taxon>
        <taxon>Fungi</taxon>
        <taxon>Dikarya</taxon>
        <taxon>Basidiomycota</taxon>
        <taxon>Agaricomycotina</taxon>
        <taxon>Agaricomycetes</taxon>
        <taxon>Agaricomycetidae</taxon>
        <taxon>Agaricales</taxon>
        <taxon>Agaricineae</taxon>
        <taxon>Strophariaceae</taxon>
        <taxon>Agrocybe</taxon>
    </lineage>
</organism>
<feature type="transmembrane region" description="Helical" evidence="1">
    <location>
        <begin position="261"/>
        <end position="291"/>
    </location>
</feature>
<feature type="transmembrane region" description="Helical" evidence="1">
    <location>
        <begin position="110"/>
        <end position="127"/>
    </location>
</feature>
<dbReference type="AlphaFoldDB" id="A0A8H4QFK3"/>
<comment type="caution">
    <text evidence="2">The sequence shown here is derived from an EMBL/GenBank/DDBJ whole genome shotgun (WGS) entry which is preliminary data.</text>
</comment>
<feature type="transmembrane region" description="Helical" evidence="1">
    <location>
        <begin position="228"/>
        <end position="249"/>
    </location>
</feature>
<keyword evidence="1" id="KW-0472">Membrane</keyword>
<proteinExistence type="predicted"/>
<dbReference type="EMBL" id="JAACJL010000059">
    <property type="protein sequence ID" value="KAF4609880.1"/>
    <property type="molecule type" value="Genomic_DNA"/>
</dbReference>
<feature type="transmembrane region" description="Helical" evidence="1">
    <location>
        <begin position="189"/>
        <end position="208"/>
    </location>
</feature>
<evidence type="ECO:0000256" key="1">
    <source>
        <dbReference type="SAM" id="Phobius"/>
    </source>
</evidence>
<dbReference type="Proteomes" id="UP000521872">
    <property type="component" value="Unassembled WGS sequence"/>
</dbReference>
<feature type="transmembrane region" description="Helical" evidence="1">
    <location>
        <begin position="147"/>
        <end position="169"/>
    </location>
</feature>
<name>A0A8H4QFK3_9AGAR</name>
<keyword evidence="1" id="KW-0812">Transmembrane</keyword>
<evidence type="ECO:0000313" key="2">
    <source>
        <dbReference type="EMBL" id="KAF4609880.1"/>
    </source>
</evidence>
<feature type="transmembrane region" description="Helical" evidence="1">
    <location>
        <begin position="25"/>
        <end position="46"/>
    </location>
</feature>
<protein>
    <submittedName>
        <fullName evidence="2">Uncharacterized protein</fullName>
    </submittedName>
</protein>
<feature type="transmembrane region" description="Helical" evidence="1">
    <location>
        <begin position="58"/>
        <end position="80"/>
    </location>
</feature>
<evidence type="ECO:0000313" key="3">
    <source>
        <dbReference type="Proteomes" id="UP000521872"/>
    </source>
</evidence>
<accession>A0A8H4QFK3</accession>
<reference evidence="2 3" key="1">
    <citation type="submission" date="2019-12" db="EMBL/GenBank/DDBJ databases">
        <authorList>
            <person name="Floudas D."/>
            <person name="Bentzer J."/>
            <person name="Ahren D."/>
            <person name="Johansson T."/>
            <person name="Persson P."/>
            <person name="Tunlid A."/>
        </authorList>
    </citation>
    <scope>NUCLEOTIDE SEQUENCE [LARGE SCALE GENOMIC DNA]</scope>
    <source>
        <strain evidence="2 3">CBS 102.39</strain>
    </source>
</reference>
<keyword evidence="1" id="KW-1133">Transmembrane helix</keyword>
<sequence length="368" mass="40272">MSTDDFPFSVAQQKAFIGGQLHPTLLAQFLFGIYTGLFPVALYIYIHKGNHTQSSNRIIIGSITALYISTVLFLVPNWLFTTILFSKTGPTRVDMFLESISENMPLGERIIGNVATFAVYLFADGLLEMNQVWRCFHACRRSFGRSFLPIALLTVEIALVISAVVYSCLLSAKPGFETVQTNQISNKLAAASLTSVAATSLVSTFLICQQIWRHTTLRARSRKHYRNIINILIQSSALYTVITLFLAILNFTNTGDIGSSFTILLIAVYVSAPFQIISGMAPTLMIIALVVSSSQESTEVSSAQLPSDLISCASHANGADTENAGANLEMQQSGSMSVEELESEEIQVIPGNDYELADVRETRLKTLA</sequence>
<gene>
    <name evidence="2" type="ORF">D9613_010196</name>
</gene>